<dbReference type="InterPro" id="IPR036736">
    <property type="entry name" value="ACP-like_sf"/>
</dbReference>
<dbReference type="InterPro" id="IPR023213">
    <property type="entry name" value="CAT-like_dom_sf"/>
</dbReference>
<dbReference type="NCBIfam" id="TIGR01733">
    <property type="entry name" value="AA-adenyl-dom"/>
    <property type="match status" value="1"/>
</dbReference>
<dbReference type="SMART" id="SM00823">
    <property type="entry name" value="PKS_PP"/>
    <property type="match status" value="1"/>
</dbReference>
<dbReference type="PROSITE" id="PS50075">
    <property type="entry name" value="CARRIER"/>
    <property type="match status" value="1"/>
</dbReference>
<accession>A0A841IPJ3</accession>
<dbReference type="InterPro" id="IPR042099">
    <property type="entry name" value="ANL_N_sf"/>
</dbReference>
<evidence type="ECO:0000256" key="1">
    <source>
        <dbReference type="ARBA" id="ARBA00001957"/>
    </source>
</evidence>
<dbReference type="Gene3D" id="3.40.50.12780">
    <property type="entry name" value="N-terminal domain of ligase-like"/>
    <property type="match status" value="1"/>
</dbReference>
<evidence type="ECO:0000256" key="3">
    <source>
        <dbReference type="ARBA" id="ARBA00022553"/>
    </source>
</evidence>
<keyword evidence="4" id="KW-0436">Ligase</keyword>
<dbReference type="InterPro" id="IPR001242">
    <property type="entry name" value="Condensation_dom"/>
</dbReference>
<dbReference type="GO" id="GO:0008610">
    <property type="term" value="P:lipid biosynthetic process"/>
    <property type="evidence" value="ECO:0007669"/>
    <property type="project" value="UniProtKB-ARBA"/>
</dbReference>
<dbReference type="SUPFAM" id="SSF56801">
    <property type="entry name" value="Acetyl-CoA synthetase-like"/>
    <property type="match status" value="1"/>
</dbReference>
<dbReference type="InterPro" id="IPR000873">
    <property type="entry name" value="AMP-dep_synth/lig_dom"/>
</dbReference>
<dbReference type="Gene3D" id="1.10.1200.10">
    <property type="entry name" value="ACP-like"/>
    <property type="match status" value="1"/>
</dbReference>
<dbReference type="Gene3D" id="3.40.50.720">
    <property type="entry name" value="NAD(P)-binding Rossmann-like Domain"/>
    <property type="match status" value="1"/>
</dbReference>
<comment type="caution">
    <text evidence="6">The sequence shown here is derived from an EMBL/GenBank/DDBJ whole genome shotgun (WGS) entry which is preliminary data.</text>
</comment>
<dbReference type="GO" id="GO:0005737">
    <property type="term" value="C:cytoplasm"/>
    <property type="evidence" value="ECO:0007669"/>
    <property type="project" value="TreeGrafter"/>
</dbReference>
<gene>
    <name evidence="6" type="ORF">FHS13_002540</name>
</gene>
<feature type="domain" description="Carrier" evidence="5">
    <location>
        <begin position="992"/>
        <end position="1067"/>
    </location>
</feature>
<dbReference type="InterPro" id="IPR010071">
    <property type="entry name" value="AA_adenyl_dom"/>
</dbReference>
<name>A0A841IPJ3_9ACTN</name>
<dbReference type="GO" id="GO:0044550">
    <property type="term" value="P:secondary metabolite biosynthetic process"/>
    <property type="evidence" value="ECO:0007669"/>
    <property type="project" value="TreeGrafter"/>
</dbReference>
<keyword evidence="2" id="KW-0596">Phosphopantetheine</keyword>
<dbReference type="SUPFAM" id="SSF52777">
    <property type="entry name" value="CoA-dependent acyltransferases"/>
    <property type="match status" value="2"/>
</dbReference>
<proteinExistence type="predicted"/>
<dbReference type="GO" id="GO:0016874">
    <property type="term" value="F:ligase activity"/>
    <property type="evidence" value="ECO:0007669"/>
    <property type="project" value="UniProtKB-KW"/>
</dbReference>
<dbReference type="GO" id="GO:0031177">
    <property type="term" value="F:phosphopantetheine binding"/>
    <property type="evidence" value="ECO:0007669"/>
    <property type="project" value="InterPro"/>
</dbReference>
<dbReference type="Pfam" id="PF00501">
    <property type="entry name" value="AMP-binding"/>
    <property type="match status" value="1"/>
</dbReference>
<dbReference type="InterPro" id="IPR020459">
    <property type="entry name" value="AMP-binding"/>
</dbReference>
<dbReference type="PANTHER" id="PTHR45527">
    <property type="entry name" value="NONRIBOSOMAL PEPTIDE SYNTHETASE"/>
    <property type="match status" value="1"/>
</dbReference>
<evidence type="ECO:0000259" key="5">
    <source>
        <dbReference type="PROSITE" id="PS50075"/>
    </source>
</evidence>
<dbReference type="PROSITE" id="PS00455">
    <property type="entry name" value="AMP_BINDING"/>
    <property type="match status" value="1"/>
</dbReference>
<dbReference type="Proteomes" id="UP000536604">
    <property type="component" value="Unassembled WGS sequence"/>
</dbReference>
<dbReference type="NCBIfam" id="TIGR01746">
    <property type="entry name" value="Thioester-redct"/>
    <property type="match status" value="1"/>
</dbReference>
<dbReference type="Pfam" id="PF00550">
    <property type="entry name" value="PP-binding"/>
    <property type="match status" value="1"/>
</dbReference>
<dbReference type="Gene3D" id="3.30.559.30">
    <property type="entry name" value="Nonribosomal peptide synthetase, condensation domain"/>
    <property type="match status" value="1"/>
</dbReference>
<protein>
    <submittedName>
        <fullName evidence="6">Amino acid adenylation domain-containing protein/thioester reductase-like protein</fullName>
    </submittedName>
</protein>
<dbReference type="InterPro" id="IPR009081">
    <property type="entry name" value="PP-bd_ACP"/>
</dbReference>
<dbReference type="InterPro" id="IPR020806">
    <property type="entry name" value="PKS_PP-bd"/>
</dbReference>
<comment type="cofactor">
    <cofactor evidence="1">
        <name>pantetheine 4'-phosphate</name>
        <dbReference type="ChEBI" id="CHEBI:47942"/>
    </cofactor>
</comment>
<dbReference type="RefSeq" id="WP_184291794.1">
    <property type="nucleotide sequence ID" value="NZ_JACHJO010000007.1"/>
</dbReference>
<dbReference type="PRINTS" id="PR00154">
    <property type="entry name" value="AMPBINDING"/>
</dbReference>
<dbReference type="Pfam" id="PF00668">
    <property type="entry name" value="Condensation"/>
    <property type="match status" value="1"/>
</dbReference>
<dbReference type="PANTHER" id="PTHR45527:SF1">
    <property type="entry name" value="FATTY ACID SYNTHASE"/>
    <property type="match status" value="1"/>
</dbReference>
<dbReference type="SUPFAM" id="SSF47336">
    <property type="entry name" value="ACP-like"/>
    <property type="match status" value="1"/>
</dbReference>
<dbReference type="InterPro" id="IPR036291">
    <property type="entry name" value="NAD(P)-bd_dom_sf"/>
</dbReference>
<dbReference type="InterPro" id="IPR045851">
    <property type="entry name" value="AMP-bd_C_sf"/>
</dbReference>
<evidence type="ECO:0000256" key="4">
    <source>
        <dbReference type="ARBA" id="ARBA00022598"/>
    </source>
</evidence>
<reference evidence="6 7" key="1">
    <citation type="submission" date="2020-08" db="EMBL/GenBank/DDBJ databases">
        <title>Genomic Encyclopedia of Type Strains, Phase III (KMG-III): the genomes of soil and plant-associated and newly described type strains.</title>
        <authorList>
            <person name="Whitman W."/>
        </authorList>
    </citation>
    <scope>NUCLEOTIDE SEQUENCE [LARGE SCALE GENOMIC DNA]</scope>
    <source>
        <strain evidence="6 7">CECT 8712</strain>
    </source>
</reference>
<dbReference type="InterPro" id="IPR020845">
    <property type="entry name" value="AMP-binding_CS"/>
</dbReference>
<keyword evidence="7" id="KW-1185">Reference proteome</keyword>
<evidence type="ECO:0000313" key="6">
    <source>
        <dbReference type="EMBL" id="MBB6120583.1"/>
    </source>
</evidence>
<dbReference type="CDD" id="cd05235">
    <property type="entry name" value="SDR_e1"/>
    <property type="match status" value="1"/>
</dbReference>
<keyword evidence="3" id="KW-0597">Phosphoprotein</keyword>
<evidence type="ECO:0000256" key="2">
    <source>
        <dbReference type="ARBA" id="ARBA00022450"/>
    </source>
</evidence>
<dbReference type="InterPro" id="IPR010080">
    <property type="entry name" value="Thioester_reductase-like_dom"/>
</dbReference>
<dbReference type="SUPFAM" id="SSF51735">
    <property type="entry name" value="NAD(P)-binding Rossmann-fold domains"/>
    <property type="match status" value="1"/>
</dbReference>
<sequence>MTGIGRQTFPPSPVQAGLWFASTYGTDDPTAYNQPLILRLPVLLDDEHFAAAVRAVHGEQLSLRTTFEMDPDGDLRQVVHDRLDPIIELRDSDEPDPQEWIDAQVDEVARTVFDLQAGPLARVRHLRLLSRGTSLLVFNVHHTVFDGMSWKPYLRQVEAAYAALAHGHGPRPPVLRQSVEAYARWRERLADAAESGVASKTLDHWREKLADAPAAAPITLTGERELYSTSARTVLGPELITRVQALCAAKGLTTSMFFIAVYFLLLHRQTRRDDVLLGMPLSVREGSETAEVVGHLTNTVVLRHRLTDRDTVHDVLRAVRDEVLDVLRHRYTPLESVVAGLRDSGSHRDGTGELFNAMITVMPADARGLDLREWGVTTWEYTSGGAKYDLALIVDEAPDRKTLVLEHTSTTDDGAAFVDHLAKRLRRLVEDVLAGPDAPVRELPWMGEEEEAAVIAACSRQDDAPELGTELTDGLFAAAAKAGPDRPALVADGVVLTYAELDDRVRSSAAGLVARGVRSGTPVAVLLHPGADLVTTVLGILRAGGSYVALDPGNPVERLRFAIGDSGAAILVRDPRIDLSGTDLPAELEILAPDDLDGGPDGLVGPGRKGPDDTAYIVYTSGSTGRPKGVVITEATLANLVHCQEWMSSRRRMRTLQYMSPAFDVFALELVGSLCTGGTLVVPPAHARTDFDTLAAQLAEQRIERAFFPYVALRELAAVLRASSVPLPDLREVYVTGERLVVTDDLRAMFRALPHARLINAYGPSEAHWCTAETLDPDPDTWPTMPPIGGLVPGVDARVLVDGDRLAPFGVEGELCIAGPVVSPGYLNLPERTDKAMRPDPFGPAGQRMYRTGDVVVLAPDGRLHYRGRVDDQIKIRGYRVEPGEVESAIERVLDTNMAAVVARTSGGERRLHAFVQSGAEPPPDWRARLGKVLPGYMVPATLTRIDGIPLTSTGKMDRRALEQWQDRQAENSAMGSDRSRPTLEEAVGRDTPMARHMLAMAEVWTELLGFPPETPDDDFFLLGGHSMLAARLHRLVRRRFGADIALSALLSTPTLRGMAGCLVDGEGTGDRTTGAVLRDDARLRDFSVPPGRGPTDGTVLLTGATGFLGSHLLGELQRAGRRVRCLVRADTEQQARWRLSAAFEKFALDTSGIDGVEVVLGDLSKPWLGLGEGYELLARSVDEVYHAAAHINFAVPYHTVRRANVDGLRTLLGLCAVNRTPLRLVSTMGVFPPDSTSGRVTEDAVPGDPESLGIGYSQSKWVAEHLALRAREAGLPVTLHRVGRIGGHEGTGACRHDDFFWLQMKSFALLGRYPEDIVQAPHVDLLPVDYVARAIVRLSSAGPDNANWHLFHDRGLSWPAIIETVRAEGYRVEPVTRADWMAALEQRAESDAREEGLGSLVPFMREGVMRLGDHAFGNERTRRRLTDLGCSVPVEDTGWISRMFAYFRSHGAVPLPEKDRRKERHG</sequence>
<dbReference type="Pfam" id="PF07993">
    <property type="entry name" value="NAD_binding_4"/>
    <property type="match status" value="1"/>
</dbReference>
<dbReference type="InterPro" id="IPR013120">
    <property type="entry name" value="FAR_NAD-bd"/>
</dbReference>
<dbReference type="Gene3D" id="3.30.300.30">
    <property type="match status" value="1"/>
</dbReference>
<dbReference type="EMBL" id="JACHJO010000007">
    <property type="protein sequence ID" value="MBB6120583.1"/>
    <property type="molecule type" value="Genomic_DNA"/>
</dbReference>
<dbReference type="GO" id="GO:0043041">
    <property type="term" value="P:amino acid activation for nonribosomal peptide biosynthetic process"/>
    <property type="evidence" value="ECO:0007669"/>
    <property type="project" value="TreeGrafter"/>
</dbReference>
<dbReference type="Gene3D" id="3.30.559.10">
    <property type="entry name" value="Chloramphenicol acetyltransferase-like domain"/>
    <property type="match status" value="1"/>
</dbReference>
<evidence type="ECO:0000313" key="7">
    <source>
        <dbReference type="Proteomes" id="UP000536604"/>
    </source>
</evidence>
<organism evidence="6 7">
    <name type="scientific">Nocardiopsis algeriensis</name>
    <dbReference type="NCBI Taxonomy" id="1478215"/>
    <lineage>
        <taxon>Bacteria</taxon>
        <taxon>Bacillati</taxon>
        <taxon>Actinomycetota</taxon>
        <taxon>Actinomycetes</taxon>
        <taxon>Streptosporangiales</taxon>
        <taxon>Nocardiopsidaceae</taxon>
        <taxon>Nocardiopsis</taxon>
    </lineage>
</organism>